<proteinExistence type="predicted"/>
<protein>
    <recommendedName>
        <fullName evidence="1">DUF6924 domain-containing protein</fullName>
    </recommendedName>
</protein>
<dbReference type="InterPro" id="IPR053832">
    <property type="entry name" value="DUF6924"/>
</dbReference>
<dbReference type="RefSeq" id="WP_191259951.1">
    <property type="nucleotide sequence ID" value="NZ_BNAY01000017.1"/>
</dbReference>
<dbReference type="EMBL" id="BNAY01000017">
    <property type="protein sequence ID" value="GHH38102.1"/>
    <property type="molecule type" value="Genomic_DNA"/>
</dbReference>
<name>A0ABQ3MCC0_9PSEU</name>
<evidence type="ECO:0000313" key="3">
    <source>
        <dbReference type="Proteomes" id="UP000635387"/>
    </source>
</evidence>
<comment type="caution">
    <text evidence="2">The sequence shown here is derived from an EMBL/GenBank/DDBJ whole genome shotgun (WGS) entry which is preliminary data.</text>
</comment>
<gene>
    <name evidence="2" type="ORF">GCM10017790_83370</name>
</gene>
<feature type="domain" description="DUF6924" evidence="1">
    <location>
        <begin position="8"/>
        <end position="108"/>
    </location>
</feature>
<evidence type="ECO:0000259" key="1">
    <source>
        <dbReference type="Pfam" id="PF21962"/>
    </source>
</evidence>
<accession>A0ABQ3MCC0</accession>
<sequence>MLPRGRGTLVVRTNFADQWAWDDLCELVRQRARDVSSAKVRLVDDPDYDGATTEDLLDLLPAKSGYTHLAVADKLIWRQEAAAREHSVLVVDLHRHREISRLSAAAFAESLVSTTSAEGSRGDRRGEVLPFRERRFPSRSVGPL</sequence>
<keyword evidence="3" id="KW-1185">Reference proteome</keyword>
<reference evidence="3" key="1">
    <citation type="journal article" date="2019" name="Int. J. Syst. Evol. Microbiol.">
        <title>The Global Catalogue of Microorganisms (GCM) 10K type strain sequencing project: providing services to taxonomists for standard genome sequencing and annotation.</title>
        <authorList>
            <consortium name="The Broad Institute Genomics Platform"/>
            <consortium name="The Broad Institute Genome Sequencing Center for Infectious Disease"/>
            <person name="Wu L."/>
            <person name="Ma J."/>
        </authorList>
    </citation>
    <scope>NUCLEOTIDE SEQUENCE [LARGE SCALE GENOMIC DNA]</scope>
    <source>
        <strain evidence="3">CGMCC 4.7683</strain>
    </source>
</reference>
<organism evidence="2 3">
    <name type="scientific">Amycolatopsis oliviviridis</name>
    <dbReference type="NCBI Taxonomy" id="1471590"/>
    <lineage>
        <taxon>Bacteria</taxon>
        <taxon>Bacillati</taxon>
        <taxon>Actinomycetota</taxon>
        <taxon>Actinomycetes</taxon>
        <taxon>Pseudonocardiales</taxon>
        <taxon>Pseudonocardiaceae</taxon>
        <taxon>Amycolatopsis</taxon>
    </lineage>
</organism>
<dbReference type="Pfam" id="PF21962">
    <property type="entry name" value="DUF6924"/>
    <property type="match status" value="1"/>
</dbReference>
<evidence type="ECO:0000313" key="2">
    <source>
        <dbReference type="EMBL" id="GHH38102.1"/>
    </source>
</evidence>
<dbReference type="Proteomes" id="UP000635387">
    <property type="component" value="Unassembled WGS sequence"/>
</dbReference>